<dbReference type="InterPro" id="IPR005545">
    <property type="entry name" value="YCII"/>
</dbReference>
<accession>A0ABW1T5Z5</accession>
<evidence type="ECO:0000259" key="2">
    <source>
        <dbReference type="Pfam" id="PF03795"/>
    </source>
</evidence>
<dbReference type="Proteomes" id="UP001596138">
    <property type="component" value="Unassembled WGS sequence"/>
</dbReference>
<dbReference type="PANTHER" id="PTHR35174">
    <property type="entry name" value="BLL7171 PROTEIN-RELATED"/>
    <property type="match status" value="1"/>
</dbReference>
<gene>
    <name evidence="3" type="ORF">ACFQGU_16475</name>
</gene>
<reference evidence="4" key="1">
    <citation type="journal article" date="2019" name="Int. J. Syst. Evol. Microbiol.">
        <title>The Global Catalogue of Microorganisms (GCM) 10K type strain sequencing project: providing services to taxonomists for standard genome sequencing and annotation.</title>
        <authorList>
            <consortium name="The Broad Institute Genomics Platform"/>
            <consortium name="The Broad Institute Genome Sequencing Center for Infectious Disease"/>
            <person name="Wu L."/>
            <person name="Ma J."/>
        </authorList>
    </citation>
    <scope>NUCLEOTIDE SEQUENCE [LARGE SCALE GENOMIC DNA]</scope>
    <source>
        <strain evidence="4">CGMCC 4.7317</strain>
    </source>
</reference>
<keyword evidence="4" id="KW-1185">Reference proteome</keyword>
<dbReference type="PANTHER" id="PTHR35174:SF3">
    <property type="entry name" value="BLL7171 PROTEIN"/>
    <property type="match status" value="1"/>
</dbReference>
<comment type="similarity">
    <text evidence="1">Belongs to the YciI family.</text>
</comment>
<organism evidence="3 4">
    <name type="scientific">Longivirga aurantiaca</name>
    <dbReference type="NCBI Taxonomy" id="1837743"/>
    <lineage>
        <taxon>Bacteria</taxon>
        <taxon>Bacillati</taxon>
        <taxon>Actinomycetota</taxon>
        <taxon>Actinomycetes</taxon>
        <taxon>Sporichthyales</taxon>
        <taxon>Sporichthyaceae</taxon>
        <taxon>Longivirga</taxon>
    </lineage>
</organism>
<dbReference type="EMBL" id="JBHSTI010000033">
    <property type="protein sequence ID" value="MFC6239470.1"/>
    <property type="molecule type" value="Genomic_DNA"/>
</dbReference>
<dbReference type="Pfam" id="PF03795">
    <property type="entry name" value="YCII"/>
    <property type="match status" value="1"/>
</dbReference>
<evidence type="ECO:0000313" key="4">
    <source>
        <dbReference type="Proteomes" id="UP001596138"/>
    </source>
</evidence>
<proteinExistence type="inferred from homology"/>
<evidence type="ECO:0000256" key="1">
    <source>
        <dbReference type="ARBA" id="ARBA00007689"/>
    </source>
</evidence>
<evidence type="ECO:0000313" key="3">
    <source>
        <dbReference type="EMBL" id="MFC6239470.1"/>
    </source>
</evidence>
<name>A0ABW1T5Z5_9ACTN</name>
<dbReference type="SUPFAM" id="SSF54909">
    <property type="entry name" value="Dimeric alpha+beta barrel"/>
    <property type="match status" value="1"/>
</dbReference>
<protein>
    <submittedName>
        <fullName evidence="3">YciI family protein</fullName>
    </submittedName>
</protein>
<dbReference type="RefSeq" id="WP_386768790.1">
    <property type="nucleotide sequence ID" value="NZ_JBHSTI010000033.1"/>
</dbReference>
<feature type="domain" description="YCII-related" evidence="2">
    <location>
        <begin position="10"/>
        <end position="106"/>
    </location>
</feature>
<dbReference type="Gene3D" id="3.30.70.1060">
    <property type="entry name" value="Dimeric alpha+beta barrel"/>
    <property type="match status" value="1"/>
</dbReference>
<comment type="caution">
    <text evidence="3">The sequence shown here is derived from an EMBL/GenBank/DDBJ whole genome shotgun (WGS) entry which is preliminary data.</text>
</comment>
<sequence>MSEYLLAVHGSDDQANYATDEEMQAAFAAVNAFNADLQAAGAWVFAGGLMPKETASVVRPTADGGFTRTDGPFLESKEHLGGFWVIDVADDDAAFEWAAKGAKACAQPVEVRPFQGV</sequence>
<dbReference type="InterPro" id="IPR011008">
    <property type="entry name" value="Dimeric_a/b-barrel"/>
</dbReference>